<evidence type="ECO:0000256" key="1">
    <source>
        <dbReference type="ARBA" id="ARBA00004196"/>
    </source>
</evidence>
<keyword evidence="3" id="KW-1185">Reference proteome</keyword>
<comment type="subcellular location">
    <subcellularLocation>
        <location evidence="1">Cell envelope</location>
    </subcellularLocation>
</comment>
<evidence type="ECO:0000313" key="3">
    <source>
        <dbReference type="Proteomes" id="UP000195447"/>
    </source>
</evidence>
<gene>
    <name evidence="2" type="ORF">B5F14_03335</name>
</gene>
<dbReference type="Gene3D" id="2.60.40.4270">
    <property type="entry name" value="Listeria-Bacteroides repeat domain"/>
    <property type="match status" value="3"/>
</dbReference>
<evidence type="ECO:0000313" key="2">
    <source>
        <dbReference type="EMBL" id="OUP61358.1"/>
    </source>
</evidence>
<dbReference type="InterPro" id="IPR013378">
    <property type="entry name" value="InlB-like_B-rpt"/>
</dbReference>
<organism evidence="2 3">
    <name type="scientific">Faecalitalea cylindroides</name>
    <dbReference type="NCBI Taxonomy" id="39483"/>
    <lineage>
        <taxon>Bacteria</taxon>
        <taxon>Bacillati</taxon>
        <taxon>Bacillota</taxon>
        <taxon>Erysipelotrichia</taxon>
        <taxon>Erysipelotrichales</taxon>
        <taxon>Erysipelotrichaceae</taxon>
        <taxon>Faecalitalea</taxon>
    </lineage>
</organism>
<dbReference type="RefSeq" id="WP_087158355.1">
    <property type="nucleotide sequence ID" value="NZ_NFKM01000004.1"/>
</dbReference>
<sequence>MKERKGYHFAGWYIDKECTKRINPGGILPHTMSLYDKWIPIWYPVVYQTDGGMNSRKNPKYITIESGVIRLYPAKKQGKIFEGWYLDGKRVEYIPERQCQPVTLVAKYRDFNTVQFETFGGAIIPNMHTNSDKKLEDIRTPMRLGYTFMGWYWDPDYHWQYTYDQAIEEDCTLYARWEVTHFSIIYDVGKGYASRSNPRTYTYFDKTIKLKPAKKEGYRFVGWFDERGNELIEIREHSLGDKKLIAHFEKMD</sequence>
<protein>
    <recommendedName>
        <fullName evidence="4">Bacterial repeat domain-containing protein</fullName>
    </recommendedName>
</protein>
<reference evidence="3" key="1">
    <citation type="submission" date="2017-04" db="EMBL/GenBank/DDBJ databases">
        <title>Function of individual gut microbiota members based on whole genome sequencing of pure cultures obtained from chicken caecum.</title>
        <authorList>
            <person name="Medvecky M."/>
            <person name="Cejkova D."/>
            <person name="Polansky O."/>
            <person name="Karasova D."/>
            <person name="Kubasova T."/>
            <person name="Cizek A."/>
            <person name="Rychlik I."/>
        </authorList>
    </citation>
    <scope>NUCLEOTIDE SEQUENCE [LARGE SCALE GENOMIC DNA]</scope>
    <source>
        <strain evidence="3">An178</strain>
    </source>
</reference>
<accession>A0A1Y4LXP5</accession>
<dbReference type="GO" id="GO:0030313">
    <property type="term" value="C:cell envelope"/>
    <property type="evidence" value="ECO:0007669"/>
    <property type="project" value="UniProtKB-SubCell"/>
</dbReference>
<dbReference type="Proteomes" id="UP000195447">
    <property type="component" value="Unassembled WGS sequence"/>
</dbReference>
<name>A0A1Y4LXP5_9FIRM</name>
<comment type="caution">
    <text evidence="2">The sequence shown here is derived from an EMBL/GenBank/DDBJ whole genome shotgun (WGS) entry which is preliminary data.</text>
</comment>
<dbReference type="AlphaFoldDB" id="A0A1Y4LXP5"/>
<dbReference type="Pfam" id="PF09479">
    <property type="entry name" value="Flg_new"/>
    <property type="match status" value="4"/>
</dbReference>
<dbReference type="InterPro" id="IPR042229">
    <property type="entry name" value="Listeria/Bacterioides_rpt_sf"/>
</dbReference>
<dbReference type="EMBL" id="NFKM01000004">
    <property type="protein sequence ID" value="OUP61358.1"/>
    <property type="molecule type" value="Genomic_DNA"/>
</dbReference>
<evidence type="ECO:0008006" key="4">
    <source>
        <dbReference type="Google" id="ProtNLM"/>
    </source>
</evidence>
<proteinExistence type="predicted"/>